<evidence type="ECO:0000313" key="1">
    <source>
        <dbReference type="EMBL" id="KAI4303459.1"/>
    </source>
</evidence>
<protein>
    <submittedName>
        <fullName evidence="1">Uncharacterized protein</fullName>
    </submittedName>
</protein>
<comment type="caution">
    <text evidence="1">The sequence shown here is derived from an EMBL/GenBank/DDBJ whole genome shotgun (WGS) entry which is preliminary data.</text>
</comment>
<proteinExistence type="predicted"/>
<evidence type="ECO:0000313" key="2">
    <source>
        <dbReference type="Proteomes" id="UP001057402"/>
    </source>
</evidence>
<sequence>MPVLLVSAAAPLRLSTTPNPRSSSSLTPCFLPPVNARPFPWKSLRAVVAASASPVTLSSSQTPATAMGGAETDAMGLLLKERIVFLGSSIDDFVADAIISQLLLLDAQDSTKDIRLFINSTGGSLSATMAIYDVFQLVRADVSTVALGISASTASLILGGGTKGKRLTMPNTRIMIHQPLGGASGQAIDVEIQAREVMHNKANVTRIISGFTGRPFEQVEKDIDRDRYMSPIEAVEYGIIDGVIDRDSIIPLVPVPERVKSILNYEEISKDPLKFLTPDVPDNEIY</sequence>
<dbReference type="EMBL" id="CM042891">
    <property type="protein sequence ID" value="KAI4303459.1"/>
    <property type="molecule type" value="Genomic_DNA"/>
</dbReference>
<name>A0ACB9L1R4_9MYRT</name>
<gene>
    <name evidence="1" type="ORF">MLD38_039085</name>
</gene>
<dbReference type="Proteomes" id="UP001057402">
    <property type="component" value="Chromosome 12"/>
</dbReference>
<reference evidence="2" key="1">
    <citation type="journal article" date="2023" name="Front. Plant Sci.">
        <title>Chromosomal-level genome assembly of Melastoma candidum provides insights into trichome evolution.</title>
        <authorList>
            <person name="Zhong Y."/>
            <person name="Wu W."/>
            <person name="Sun C."/>
            <person name="Zou P."/>
            <person name="Liu Y."/>
            <person name="Dai S."/>
            <person name="Zhou R."/>
        </authorList>
    </citation>
    <scope>NUCLEOTIDE SEQUENCE [LARGE SCALE GENOMIC DNA]</scope>
</reference>
<organism evidence="1 2">
    <name type="scientific">Melastoma candidum</name>
    <dbReference type="NCBI Taxonomy" id="119954"/>
    <lineage>
        <taxon>Eukaryota</taxon>
        <taxon>Viridiplantae</taxon>
        <taxon>Streptophyta</taxon>
        <taxon>Embryophyta</taxon>
        <taxon>Tracheophyta</taxon>
        <taxon>Spermatophyta</taxon>
        <taxon>Magnoliopsida</taxon>
        <taxon>eudicotyledons</taxon>
        <taxon>Gunneridae</taxon>
        <taxon>Pentapetalae</taxon>
        <taxon>rosids</taxon>
        <taxon>malvids</taxon>
        <taxon>Myrtales</taxon>
        <taxon>Melastomataceae</taxon>
        <taxon>Melastomatoideae</taxon>
        <taxon>Melastomateae</taxon>
        <taxon>Melastoma</taxon>
    </lineage>
</organism>
<keyword evidence="2" id="KW-1185">Reference proteome</keyword>
<accession>A0ACB9L1R4</accession>